<comment type="caution">
    <text evidence="2">The sequence shown here is derived from an EMBL/GenBank/DDBJ whole genome shotgun (WGS) entry which is preliminary data.</text>
</comment>
<reference evidence="2 3" key="1">
    <citation type="submission" date="2023-09" db="EMBL/GenBank/DDBJ databases">
        <authorList>
            <person name="Rey-Velasco X."/>
        </authorList>
    </citation>
    <scope>NUCLEOTIDE SEQUENCE [LARGE SCALE GENOMIC DNA]</scope>
    <source>
        <strain evidence="2 3">F394</strain>
    </source>
</reference>
<evidence type="ECO:0000313" key="2">
    <source>
        <dbReference type="EMBL" id="MDT0630685.1"/>
    </source>
</evidence>
<dbReference type="PROSITE" id="PS51352">
    <property type="entry name" value="THIOREDOXIN_2"/>
    <property type="match status" value="1"/>
</dbReference>
<dbReference type="Proteomes" id="UP001267426">
    <property type="component" value="Unassembled WGS sequence"/>
</dbReference>
<dbReference type="EMBL" id="JAVRHT010000004">
    <property type="protein sequence ID" value="MDT0630685.1"/>
    <property type="molecule type" value="Genomic_DNA"/>
</dbReference>
<dbReference type="Pfam" id="PF13899">
    <property type="entry name" value="Thioredoxin_7"/>
    <property type="match status" value="1"/>
</dbReference>
<dbReference type="Gene3D" id="3.40.30.10">
    <property type="entry name" value="Glutaredoxin"/>
    <property type="match status" value="1"/>
</dbReference>
<proteinExistence type="predicted"/>
<sequence length="146" mass="15610">MSCLAAPPALAQVEWAPLPAALEAAEAESRPALVYVQAAWCGPCRRLERETFADPAVQDRLRRFARARLTVDDRDRAHRVGPWRLSEAEWAAHYGAEAAPTLVLLAPDGTVLGRQSGSLSPSGLLPILDAVLAATAPAPPADEARR</sequence>
<evidence type="ECO:0000259" key="1">
    <source>
        <dbReference type="PROSITE" id="PS51352"/>
    </source>
</evidence>
<organism evidence="2 3">
    <name type="scientific">Rubrivirga litoralis</name>
    <dbReference type="NCBI Taxonomy" id="3075598"/>
    <lineage>
        <taxon>Bacteria</taxon>
        <taxon>Pseudomonadati</taxon>
        <taxon>Rhodothermota</taxon>
        <taxon>Rhodothermia</taxon>
        <taxon>Rhodothermales</taxon>
        <taxon>Rubricoccaceae</taxon>
        <taxon>Rubrivirga</taxon>
    </lineage>
</organism>
<dbReference type="InterPro" id="IPR036249">
    <property type="entry name" value="Thioredoxin-like_sf"/>
</dbReference>
<feature type="domain" description="Thioredoxin" evidence="1">
    <location>
        <begin position="1"/>
        <end position="133"/>
    </location>
</feature>
<dbReference type="SUPFAM" id="SSF52833">
    <property type="entry name" value="Thioredoxin-like"/>
    <property type="match status" value="1"/>
</dbReference>
<dbReference type="InterPro" id="IPR013766">
    <property type="entry name" value="Thioredoxin_domain"/>
</dbReference>
<evidence type="ECO:0000313" key="3">
    <source>
        <dbReference type="Proteomes" id="UP001267426"/>
    </source>
</evidence>
<protein>
    <submittedName>
        <fullName evidence="2">Thioredoxin family protein</fullName>
    </submittedName>
</protein>
<name>A0ABU3BN44_9BACT</name>
<gene>
    <name evidence="2" type="ORF">RM540_02900</name>
</gene>
<keyword evidence="3" id="KW-1185">Reference proteome</keyword>
<accession>A0ABU3BN44</accession>